<keyword evidence="1" id="KW-0732">Signal</keyword>
<name>A0ABR8AKU7_9CYAN</name>
<keyword evidence="3" id="KW-1185">Reference proteome</keyword>
<evidence type="ECO:0000313" key="3">
    <source>
        <dbReference type="Proteomes" id="UP000658514"/>
    </source>
</evidence>
<comment type="caution">
    <text evidence="2">The sequence shown here is derived from an EMBL/GenBank/DDBJ whole genome shotgun (WGS) entry which is preliminary data.</text>
</comment>
<proteinExistence type="predicted"/>
<accession>A0ABR8AKU7</accession>
<reference evidence="2 3" key="1">
    <citation type="journal article" date="2020" name="ISME J.">
        <title>Comparative genomics reveals insights into cyanobacterial evolution and habitat adaptation.</title>
        <authorList>
            <person name="Chen M.Y."/>
            <person name="Teng W.K."/>
            <person name="Zhao L."/>
            <person name="Hu C.X."/>
            <person name="Zhou Y.K."/>
            <person name="Han B.P."/>
            <person name="Song L.R."/>
            <person name="Shu W.S."/>
        </authorList>
    </citation>
    <scope>NUCLEOTIDE SEQUENCE [LARGE SCALE GENOMIC DNA]</scope>
    <source>
        <strain evidence="2 3">FACHB-288</strain>
    </source>
</reference>
<sequence>MLNKTLKTKVLATLAISAFAVLGMEALQPQAAMAKWFRSLYAGQHDWVTWTIDPGEYVLEASTLLNLGDVDIEIYDTRGQMFASGKKLGGETIFFSVPQGAEGDFKIKYSMPFCINPAGACPVNINIESSR</sequence>
<dbReference type="EMBL" id="JACJQH010000103">
    <property type="protein sequence ID" value="MBD2200691.1"/>
    <property type="molecule type" value="Genomic_DNA"/>
</dbReference>
<dbReference type="RefSeq" id="WP_190551826.1">
    <property type="nucleotide sequence ID" value="NZ_CAWPNO010000006.1"/>
</dbReference>
<organism evidence="2 3">
    <name type="scientific">Calothrix parietina FACHB-288</name>
    <dbReference type="NCBI Taxonomy" id="2692896"/>
    <lineage>
        <taxon>Bacteria</taxon>
        <taxon>Bacillati</taxon>
        <taxon>Cyanobacteriota</taxon>
        <taxon>Cyanophyceae</taxon>
        <taxon>Nostocales</taxon>
        <taxon>Calotrichaceae</taxon>
        <taxon>Calothrix</taxon>
    </lineage>
</organism>
<evidence type="ECO:0000256" key="1">
    <source>
        <dbReference type="SAM" id="SignalP"/>
    </source>
</evidence>
<evidence type="ECO:0000313" key="2">
    <source>
        <dbReference type="EMBL" id="MBD2200691.1"/>
    </source>
</evidence>
<protein>
    <submittedName>
        <fullName evidence="2">Uncharacterized protein</fullName>
    </submittedName>
</protein>
<feature type="chain" id="PRO_5047288187" evidence="1">
    <location>
        <begin position="21"/>
        <end position="131"/>
    </location>
</feature>
<feature type="signal peptide" evidence="1">
    <location>
        <begin position="1"/>
        <end position="20"/>
    </location>
</feature>
<dbReference type="Proteomes" id="UP000658514">
    <property type="component" value="Unassembled WGS sequence"/>
</dbReference>
<gene>
    <name evidence="2" type="ORF">H6G24_35490</name>
</gene>